<sequence length="200" mass="21990">MKLCEARECAYFRRMASVVVEFSAREPERLARWWADVLGWRLDTGSGFVVQPTGPGVPLRFVASGRAKSGKNGVHLDLRSETHDDQNRIVERLFNAGARFADIDQSSEVPWVVMADLEGNELCVLEPRKVYANTGPVAAVVVDTPDPRSDARTMAAATGMELAGERTEFASLHPVSGEGPFLEFLENDDGPEGMLRVLVE</sequence>
<dbReference type="InterPro" id="IPR029068">
    <property type="entry name" value="Glyas_Bleomycin-R_OHBP_Dase"/>
</dbReference>
<dbReference type="STRING" id="418495.SAMN05216215_104043"/>
<gene>
    <name evidence="2" type="ORF">SAMN05216215_104043</name>
</gene>
<dbReference type="EMBL" id="FNOK01000040">
    <property type="protein sequence ID" value="SDY95112.1"/>
    <property type="molecule type" value="Genomic_DNA"/>
</dbReference>
<evidence type="ECO:0000313" key="3">
    <source>
        <dbReference type="Proteomes" id="UP000199529"/>
    </source>
</evidence>
<dbReference type="SUPFAM" id="SSF54593">
    <property type="entry name" value="Glyoxalase/Bleomycin resistance protein/Dihydroxybiphenyl dioxygenase"/>
    <property type="match status" value="1"/>
</dbReference>
<proteinExistence type="predicted"/>
<dbReference type="AlphaFoldDB" id="A0A1H3P1X8"/>
<dbReference type="Gene3D" id="3.10.180.10">
    <property type="entry name" value="2,3-Dihydroxybiphenyl 1,2-Dioxygenase, domain 1"/>
    <property type="match status" value="1"/>
</dbReference>
<keyword evidence="3" id="KW-1185">Reference proteome</keyword>
<evidence type="ECO:0000313" key="2">
    <source>
        <dbReference type="EMBL" id="SDY95112.1"/>
    </source>
</evidence>
<dbReference type="PANTHER" id="PTHR35908">
    <property type="entry name" value="HYPOTHETICAL FUSION PROTEIN"/>
    <property type="match status" value="1"/>
</dbReference>
<organism evidence="2 3">
    <name type="scientific">Saccharopolyspora shandongensis</name>
    <dbReference type="NCBI Taxonomy" id="418495"/>
    <lineage>
        <taxon>Bacteria</taxon>
        <taxon>Bacillati</taxon>
        <taxon>Actinomycetota</taxon>
        <taxon>Actinomycetes</taxon>
        <taxon>Pseudonocardiales</taxon>
        <taxon>Pseudonocardiaceae</taxon>
        <taxon>Saccharopolyspora</taxon>
    </lineage>
</organism>
<feature type="domain" description="VOC" evidence="1">
    <location>
        <begin position="14"/>
        <end position="127"/>
    </location>
</feature>
<dbReference type="PROSITE" id="PS51819">
    <property type="entry name" value="VOC"/>
    <property type="match status" value="1"/>
</dbReference>
<dbReference type="Proteomes" id="UP000199529">
    <property type="component" value="Unassembled WGS sequence"/>
</dbReference>
<dbReference type="InterPro" id="IPR037523">
    <property type="entry name" value="VOC_core"/>
</dbReference>
<protein>
    <recommendedName>
        <fullName evidence="1">VOC domain-containing protein</fullName>
    </recommendedName>
</protein>
<dbReference type="Pfam" id="PF18029">
    <property type="entry name" value="Glyoxalase_6"/>
    <property type="match status" value="1"/>
</dbReference>
<reference evidence="3" key="1">
    <citation type="submission" date="2016-10" db="EMBL/GenBank/DDBJ databases">
        <authorList>
            <person name="Varghese N."/>
            <person name="Submissions S."/>
        </authorList>
    </citation>
    <scope>NUCLEOTIDE SEQUENCE [LARGE SCALE GENOMIC DNA]</scope>
    <source>
        <strain evidence="3">CGMCC 4.3530</strain>
    </source>
</reference>
<dbReference type="InterPro" id="IPR041581">
    <property type="entry name" value="Glyoxalase_6"/>
</dbReference>
<evidence type="ECO:0000259" key="1">
    <source>
        <dbReference type="PROSITE" id="PS51819"/>
    </source>
</evidence>
<dbReference type="PANTHER" id="PTHR35908:SF1">
    <property type="entry name" value="CONSERVED PROTEIN"/>
    <property type="match status" value="1"/>
</dbReference>
<accession>A0A1H3P1X8</accession>
<name>A0A1H3P1X8_9PSEU</name>